<name>A0A6M3YP37_9VIRU</name>
<sequence length="511" mass="57440">MAFNLFNSFQISKPKKNVFDLTHDVKMSFNMGELVPCLAMECLPGDKFNIGADSLLRFAPMVSPVMHRYDMTIHYFFVPNRIIWPNWEKFITMDNNGAELPAFPTLTLGQQQVLQGTLANYLGLPPLDTDTTMTVSALPFAAYQKIFNDYYRDQNLQTDFAQQIELNDGEQTGDFRIALLQELHKRAWEHDYFTAALPFAQKGDPVSIPLIAPQSDIYVKAKGVTFAEMDATTEPLGIGQVNVAVMDTTPPSPGEEGALFIDGNDIQSQATTITDLRRAEKLQQFNEKKARAGSRYFEQLLAFFGVKSPDSRLQRPEYIGGTKSPVQISEVLNTTGTEDLEQGNMSGHALTVNAGGSSSYYCQEHGYIIGIVSVRPKPAYFQGIPKHFTKFDPYEYGWPEFAHIGEQEVLNKELYVTGSPTDEDVFGYVPRYAEYKFLASRVAGDFQTTLETWQHARKFSATPTLSPDFIQCNPDKRIFAVEDPEVQSLYCHVLNKIRAVRAMPRFGNPGI</sequence>
<protein>
    <submittedName>
        <fullName evidence="2">Capsid protein</fullName>
    </submittedName>
</protein>
<dbReference type="InterPro" id="IPR003514">
    <property type="entry name" value="Microviridae_protein_F"/>
</dbReference>
<proteinExistence type="inferred from homology"/>
<dbReference type="GO" id="GO:0005198">
    <property type="term" value="F:structural molecule activity"/>
    <property type="evidence" value="ECO:0007669"/>
    <property type="project" value="InterPro"/>
</dbReference>
<dbReference type="InterPro" id="IPR016184">
    <property type="entry name" value="Capsid/spike_ssDNA_virus"/>
</dbReference>
<dbReference type="EMBL" id="MN928955">
    <property type="protein sequence ID" value="QJI53652.1"/>
    <property type="molecule type" value="Genomic_DNA"/>
</dbReference>
<evidence type="ECO:0000313" key="2">
    <source>
        <dbReference type="EMBL" id="QJI53652.1"/>
    </source>
</evidence>
<dbReference type="SUPFAM" id="SSF88645">
    <property type="entry name" value="ssDNA viruses"/>
    <property type="match status" value="1"/>
</dbReference>
<evidence type="ECO:0000256" key="1">
    <source>
        <dbReference type="ARBA" id="ARBA00009963"/>
    </source>
</evidence>
<dbReference type="Gene3D" id="2.60.169.10">
    <property type="entry name" value="Microviridae F protein"/>
    <property type="match status" value="1"/>
</dbReference>
<reference evidence="2" key="1">
    <citation type="submission" date="2020-01" db="EMBL/GenBank/DDBJ databases">
        <title>Novel CRESS-DNA virus.</title>
        <authorList>
            <person name="Liu Q."/>
            <person name="Shan T."/>
            <person name="Yang S."/>
            <person name="Zhang W."/>
        </authorList>
    </citation>
    <scope>NUCLEOTIDE SEQUENCE</scope>
    <source>
        <strain evidence="2">Fmg067cre1</strain>
    </source>
</reference>
<dbReference type="Pfam" id="PF02305">
    <property type="entry name" value="Phage_F"/>
    <property type="match status" value="1"/>
</dbReference>
<comment type="similarity">
    <text evidence="1">Belongs to the microviridae F protein family.</text>
</comment>
<dbReference type="InterPro" id="IPR037002">
    <property type="entry name" value="Microviridae_protein_F_sf"/>
</dbReference>
<organism evidence="2">
    <name type="scientific">Cressdnaviricota sp</name>
    <dbReference type="NCBI Taxonomy" id="2748378"/>
    <lineage>
        <taxon>Viruses</taxon>
        <taxon>Monodnaviria</taxon>
        <taxon>Shotokuvirae</taxon>
        <taxon>Cressdnaviricota</taxon>
    </lineage>
</organism>
<accession>A0A6M3YP37</accession>